<name>A0A7R9TEL5_MICPS</name>
<feature type="compositionally biased region" description="Basic residues" evidence="1">
    <location>
        <begin position="51"/>
        <end position="62"/>
    </location>
</feature>
<feature type="compositionally biased region" description="Basic residues" evidence="1">
    <location>
        <begin position="142"/>
        <end position="158"/>
    </location>
</feature>
<feature type="region of interest" description="Disordered" evidence="1">
    <location>
        <begin position="375"/>
        <end position="404"/>
    </location>
</feature>
<feature type="region of interest" description="Disordered" evidence="1">
    <location>
        <begin position="39"/>
        <end position="179"/>
    </location>
</feature>
<feature type="compositionally biased region" description="Basic and acidic residues" evidence="1">
    <location>
        <begin position="121"/>
        <end position="130"/>
    </location>
</feature>
<dbReference type="PANTHER" id="PTHR47623:SF1">
    <property type="entry name" value="OS09G0287300 PROTEIN"/>
    <property type="match status" value="1"/>
</dbReference>
<dbReference type="Gene3D" id="3.40.50.1240">
    <property type="entry name" value="Phosphoglycerate mutase-like"/>
    <property type="match status" value="1"/>
</dbReference>
<evidence type="ECO:0000313" key="2">
    <source>
        <dbReference type="EMBL" id="CAD8233369.1"/>
    </source>
</evidence>
<accession>A0A7R9TEL5</accession>
<dbReference type="PANTHER" id="PTHR47623">
    <property type="entry name" value="OS09G0287300 PROTEIN"/>
    <property type="match status" value="1"/>
</dbReference>
<reference evidence="2" key="1">
    <citation type="submission" date="2021-01" db="EMBL/GenBank/DDBJ databases">
        <authorList>
            <person name="Corre E."/>
            <person name="Pelletier E."/>
            <person name="Niang G."/>
            <person name="Scheremetjew M."/>
            <person name="Finn R."/>
            <person name="Kale V."/>
            <person name="Holt S."/>
            <person name="Cochrane G."/>
            <person name="Meng A."/>
            <person name="Brown T."/>
            <person name="Cohen L."/>
        </authorList>
    </citation>
    <scope>NUCLEOTIDE SEQUENCE</scope>
    <source>
        <strain evidence="2">RCC1614</strain>
    </source>
</reference>
<feature type="region of interest" description="Disordered" evidence="1">
    <location>
        <begin position="1"/>
        <end position="26"/>
    </location>
</feature>
<evidence type="ECO:0000256" key="1">
    <source>
        <dbReference type="SAM" id="MobiDB-lite"/>
    </source>
</evidence>
<feature type="compositionally biased region" description="Basic residues" evidence="1">
    <location>
        <begin position="166"/>
        <end position="178"/>
    </location>
</feature>
<evidence type="ECO:0008006" key="3">
    <source>
        <dbReference type="Google" id="ProtNLM"/>
    </source>
</evidence>
<sequence>MQRASPSSLLAGSDGDARDVPQVPQLQLRRARLRRLHVRVAHPRELPDRRHPQRRQRRHRRRADAAQPPRERVPRIASRLPRGRRAPALARGSKRRGGTRGERRVVRGARRADADAAASDGGRRRVDVDARHRRGGALVVVLRRKRRRESSSRRARRERLHDPSRRRARVRPPRRRERRGLVVVRRAGVPRETRPRRALANGLAKALAASDDGGDGAWGAPDLVLCSASTRSRETLEELVRAHAPIGDATTHFLGSLYHFAAMDGVTAAHLKETIVKTSEAAAAEKKKNGGGGGGVKTVMCIGHNKGWEEAASEFAGEPVKLNVANAALLEYVGDGGEDWAKVFDGARGAGGLGEKSESESTFVPARWRVVRVVEHGVTTPPPPPERPEDDTWGGEGLTPVPSA</sequence>
<feature type="compositionally biased region" description="Basic and acidic residues" evidence="1">
    <location>
        <begin position="99"/>
        <end position="114"/>
    </location>
</feature>
<gene>
    <name evidence="2" type="ORF">MPUS1402_LOCUS3743</name>
</gene>
<dbReference type="InterPro" id="IPR029033">
    <property type="entry name" value="His_PPase_superfam"/>
</dbReference>
<organism evidence="2">
    <name type="scientific">Micromonas pusilla</name>
    <name type="common">Picoplanktonic green alga</name>
    <name type="synonym">Chromulina pusilla</name>
    <dbReference type="NCBI Taxonomy" id="38833"/>
    <lineage>
        <taxon>Eukaryota</taxon>
        <taxon>Viridiplantae</taxon>
        <taxon>Chlorophyta</taxon>
        <taxon>Mamiellophyceae</taxon>
        <taxon>Mamiellales</taxon>
        <taxon>Mamiellaceae</taxon>
        <taxon>Micromonas</taxon>
    </lineage>
</organism>
<protein>
    <recommendedName>
        <fullName evidence="3">Phosphohistidine phosphatase</fullName>
    </recommendedName>
</protein>
<proteinExistence type="predicted"/>
<dbReference type="AlphaFoldDB" id="A0A7R9TEL5"/>
<feature type="compositionally biased region" description="Polar residues" evidence="1">
    <location>
        <begin position="1"/>
        <end position="10"/>
    </location>
</feature>
<dbReference type="EMBL" id="HBDY01004919">
    <property type="protein sequence ID" value="CAD8233369.1"/>
    <property type="molecule type" value="Transcribed_RNA"/>
</dbReference>